<dbReference type="RefSeq" id="WP_157690022.1">
    <property type="nucleotide sequence ID" value="NZ_CP034345.1"/>
</dbReference>
<evidence type="ECO:0000256" key="1">
    <source>
        <dbReference type="ARBA" id="ARBA00004141"/>
    </source>
</evidence>
<dbReference type="Pfam" id="PF01594">
    <property type="entry name" value="AI-2E_transport"/>
    <property type="match status" value="1"/>
</dbReference>
<evidence type="ECO:0000256" key="3">
    <source>
        <dbReference type="ARBA" id="ARBA00022692"/>
    </source>
</evidence>
<organism evidence="7 8">
    <name type="scientific">Haloplanus rallus</name>
    <dbReference type="NCBI Taxonomy" id="1816183"/>
    <lineage>
        <taxon>Archaea</taxon>
        <taxon>Methanobacteriati</taxon>
        <taxon>Methanobacteriota</taxon>
        <taxon>Stenosarchaea group</taxon>
        <taxon>Halobacteria</taxon>
        <taxon>Halobacteriales</taxon>
        <taxon>Haloferacaceae</taxon>
        <taxon>Haloplanus</taxon>
    </lineage>
</organism>
<keyword evidence="4 6" id="KW-1133">Transmembrane helix</keyword>
<feature type="transmembrane region" description="Helical" evidence="6">
    <location>
        <begin position="87"/>
        <end position="106"/>
    </location>
</feature>
<dbReference type="KEGG" id="hra:EI982_12565"/>
<evidence type="ECO:0000313" key="8">
    <source>
        <dbReference type="Proteomes" id="UP000428325"/>
    </source>
</evidence>
<comment type="subcellular location">
    <subcellularLocation>
        <location evidence="1">Membrane</location>
        <topology evidence="1">Multi-pass membrane protein</topology>
    </subcellularLocation>
</comment>
<proteinExistence type="inferred from homology"/>
<dbReference type="AlphaFoldDB" id="A0A6B9FAH8"/>
<dbReference type="GeneID" id="43370389"/>
<evidence type="ECO:0000313" key="7">
    <source>
        <dbReference type="EMBL" id="QGX95564.1"/>
    </source>
</evidence>
<protein>
    <submittedName>
        <fullName evidence="7">AI-2E family transporter</fullName>
    </submittedName>
</protein>
<dbReference type="GO" id="GO:0016020">
    <property type="term" value="C:membrane"/>
    <property type="evidence" value="ECO:0007669"/>
    <property type="project" value="UniProtKB-SubCell"/>
</dbReference>
<keyword evidence="5 6" id="KW-0472">Membrane</keyword>
<keyword evidence="3 6" id="KW-0812">Transmembrane</keyword>
<dbReference type="PANTHER" id="PTHR21716">
    <property type="entry name" value="TRANSMEMBRANE PROTEIN"/>
    <property type="match status" value="1"/>
</dbReference>
<evidence type="ECO:0000256" key="6">
    <source>
        <dbReference type="SAM" id="Phobius"/>
    </source>
</evidence>
<comment type="similarity">
    <text evidence="2">Belongs to the autoinducer-2 exporter (AI-2E) (TC 2.A.86) family.</text>
</comment>
<reference evidence="7 8" key="1">
    <citation type="submission" date="2018-12" db="EMBL/GenBank/DDBJ databases">
        <title>Complete genome sequence of Haloplanus rallus MBLA0036.</title>
        <authorList>
            <person name="Nam Y.-d."/>
            <person name="Kang J."/>
            <person name="Chung W.-H."/>
            <person name="Park Y.S."/>
        </authorList>
    </citation>
    <scope>NUCLEOTIDE SEQUENCE [LARGE SCALE GENOMIC DNA]</scope>
    <source>
        <strain evidence="7 8">MBLA0036</strain>
    </source>
</reference>
<evidence type="ECO:0000256" key="5">
    <source>
        <dbReference type="ARBA" id="ARBA00023136"/>
    </source>
</evidence>
<dbReference type="PANTHER" id="PTHR21716:SF4">
    <property type="entry name" value="TRANSMEMBRANE PROTEIN 245"/>
    <property type="match status" value="1"/>
</dbReference>
<name>A0A6B9FAH8_9EURY</name>
<evidence type="ECO:0000256" key="2">
    <source>
        <dbReference type="ARBA" id="ARBA00009773"/>
    </source>
</evidence>
<feature type="transmembrane region" description="Helical" evidence="6">
    <location>
        <begin position="126"/>
        <end position="152"/>
    </location>
</feature>
<feature type="transmembrane region" description="Helical" evidence="6">
    <location>
        <begin position="250"/>
        <end position="267"/>
    </location>
</feature>
<feature type="transmembrane region" description="Helical" evidence="6">
    <location>
        <begin position="287"/>
        <end position="315"/>
    </location>
</feature>
<dbReference type="EMBL" id="CP034345">
    <property type="protein sequence ID" value="QGX95564.1"/>
    <property type="molecule type" value="Genomic_DNA"/>
</dbReference>
<gene>
    <name evidence="7" type="ORF">EI982_12565</name>
</gene>
<dbReference type="Proteomes" id="UP000428325">
    <property type="component" value="Chromosome"/>
</dbReference>
<keyword evidence="8" id="KW-1185">Reference proteome</keyword>
<feature type="transmembrane region" description="Helical" evidence="6">
    <location>
        <begin position="215"/>
        <end position="243"/>
    </location>
</feature>
<feature type="transmembrane region" description="Helical" evidence="6">
    <location>
        <begin position="186"/>
        <end position="209"/>
    </location>
</feature>
<feature type="transmembrane region" description="Helical" evidence="6">
    <location>
        <begin position="12"/>
        <end position="42"/>
    </location>
</feature>
<accession>A0A6B9FAH8</accession>
<sequence>MTLQRRYVLGALLALLALVAGALLADVLATVFFAITVAYLLFPLREELTRRGFSLWRASFVTTLVAALAVVVLAAPPVLVVVTRIDAIVAFLAALPPTLSVELYGLSASVTLSQARTVAVSFGRQLARSFAVVAPVLALKLTVFGMVLFALLSRPADTHRATLAVVPAGYRDVVQALSRRTRATLFGIYVLQAATAVGTFAVALVLFFLLGYPYFLTLAVLAAILQFLPVIGPSILIAVLAIAHLAAGDPTRAILVFVAGSLLVAWLPDVVIRPRLSRETADLPGSLYFVGFVGGLLTVGAVGVIAGPLVVGLVVETAELLSAELNDVHVGEE</sequence>
<feature type="transmembrane region" description="Helical" evidence="6">
    <location>
        <begin position="54"/>
        <end position="75"/>
    </location>
</feature>
<dbReference type="InterPro" id="IPR002549">
    <property type="entry name" value="AI-2E-like"/>
</dbReference>
<evidence type="ECO:0000256" key="4">
    <source>
        <dbReference type="ARBA" id="ARBA00022989"/>
    </source>
</evidence>